<sequence length="85" mass="9773">MIVSNIFTEESIETLQELFPELSEDTPVQEVQGLQHQHVAIWQSTHPIQGRVIELTPVTETANHYMSYFQGADVFIWCKKEEVIG</sequence>
<comment type="caution">
    <text evidence="1">The sequence shown here is derived from an EMBL/GenBank/DDBJ whole genome shotgun (WGS) entry which is preliminary data.</text>
</comment>
<name>A0A0F9UDF5_9ZZZZ</name>
<dbReference type="EMBL" id="LAZR01001054">
    <property type="protein sequence ID" value="KKN51653.1"/>
    <property type="molecule type" value="Genomic_DNA"/>
</dbReference>
<proteinExistence type="predicted"/>
<organism evidence="1">
    <name type="scientific">marine sediment metagenome</name>
    <dbReference type="NCBI Taxonomy" id="412755"/>
    <lineage>
        <taxon>unclassified sequences</taxon>
        <taxon>metagenomes</taxon>
        <taxon>ecological metagenomes</taxon>
    </lineage>
</organism>
<evidence type="ECO:0000313" key="1">
    <source>
        <dbReference type="EMBL" id="KKN51653.1"/>
    </source>
</evidence>
<accession>A0A0F9UDF5</accession>
<protein>
    <submittedName>
        <fullName evidence="1">Uncharacterized protein</fullName>
    </submittedName>
</protein>
<dbReference type="AlphaFoldDB" id="A0A0F9UDF5"/>
<gene>
    <name evidence="1" type="ORF">LCGC14_0620610</name>
</gene>
<reference evidence="1" key="1">
    <citation type="journal article" date="2015" name="Nature">
        <title>Complex archaea that bridge the gap between prokaryotes and eukaryotes.</title>
        <authorList>
            <person name="Spang A."/>
            <person name="Saw J.H."/>
            <person name="Jorgensen S.L."/>
            <person name="Zaremba-Niedzwiedzka K."/>
            <person name="Martijn J."/>
            <person name="Lind A.E."/>
            <person name="van Eijk R."/>
            <person name="Schleper C."/>
            <person name="Guy L."/>
            <person name="Ettema T.J."/>
        </authorList>
    </citation>
    <scope>NUCLEOTIDE SEQUENCE</scope>
</reference>